<dbReference type="CDD" id="cd00685">
    <property type="entry name" value="Trans_IPPS_HT"/>
    <property type="match status" value="1"/>
</dbReference>
<evidence type="ECO:0000256" key="3">
    <source>
        <dbReference type="ARBA" id="ARBA00022842"/>
    </source>
</evidence>
<dbReference type="InterPro" id="IPR008949">
    <property type="entry name" value="Isoprenoid_synthase_dom_sf"/>
</dbReference>
<dbReference type="EMBL" id="JAGPXD010000001">
    <property type="protein sequence ID" value="KAH7376107.1"/>
    <property type="molecule type" value="Genomic_DNA"/>
</dbReference>
<dbReference type="PROSITE" id="PS00723">
    <property type="entry name" value="POLYPRENYL_SYNTHASE_1"/>
    <property type="match status" value="1"/>
</dbReference>
<keyword evidence="2" id="KW-0479">Metal-binding</keyword>
<protein>
    <submittedName>
        <fullName evidence="6">Geranylgeranyl pyrophosphate synthetase</fullName>
    </submittedName>
</protein>
<feature type="region of interest" description="Disordered" evidence="5">
    <location>
        <begin position="1"/>
        <end position="102"/>
    </location>
</feature>
<organism evidence="6 7">
    <name type="scientific">Plectosphaerella cucumerina</name>
    <dbReference type="NCBI Taxonomy" id="40658"/>
    <lineage>
        <taxon>Eukaryota</taxon>
        <taxon>Fungi</taxon>
        <taxon>Dikarya</taxon>
        <taxon>Ascomycota</taxon>
        <taxon>Pezizomycotina</taxon>
        <taxon>Sordariomycetes</taxon>
        <taxon>Hypocreomycetidae</taxon>
        <taxon>Glomerellales</taxon>
        <taxon>Plectosphaerellaceae</taxon>
        <taxon>Plectosphaerella</taxon>
    </lineage>
</organism>
<accession>A0A8K0TRP6</accession>
<proteinExistence type="inferred from homology"/>
<dbReference type="Gene3D" id="1.10.600.10">
    <property type="entry name" value="Farnesyl Diphosphate Synthase"/>
    <property type="match status" value="1"/>
</dbReference>
<name>A0A8K0TRP6_9PEZI</name>
<evidence type="ECO:0000256" key="4">
    <source>
        <dbReference type="RuleBase" id="RU004466"/>
    </source>
</evidence>
<dbReference type="PANTHER" id="PTHR12001">
    <property type="entry name" value="GERANYLGERANYL PYROPHOSPHATE SYNTHASE"/>
    <property type="match status" value="1"/>
</dbReference>
<dbReference type="AlphaFoldDB" id="A0A8K0TRP6"/>
<evidence type="ECO:0000256" key="2">
    <source>
        <dbReference type="ARBA" id="ARBA00022723"/>
    </source>
</evidence>
<sequence>MLPSSSSTTSPPPPSSSSSPPPPTTSTNTNTGKHHHHLNAPGAIPPRTSSSKLPSTTSTTNKTAIDGDWLSKTKVVRPSAPRATLNPHSSFGPPPGSFTVAMQTPTAFDPARFATQDTNVTSPRIWSEEKEQVVSGPYDYLLAQPGKDFRSQVINAFNAILRVPQEKLAVIKAVIATLHTASLLIDDVEDSSSLRRGLPVAHRIYGTPQVINSANYKYFCAQYELALLQNPKAQEIFLEELLNLHRGQGLDLYWRDTLTCPTEDDYLEMVNHKTGGLFRLGIKLMQLESDTGIDCEPLVNIFGLIFQIRDDYMNLHSTEYTENKGMCEDLTEGKFSFPVIHSIRSSPGNLQLINILGQKTSDVDVKRYAVRYMESTRSFEYTRQVIEVLVNRAHKIADDIDAGTGLAAGFKVILDKMRV</sequence>
<evidence type="ECO:0000313" key="6">
    <source>
        <dbReference type="EMBL" id="KAH7376107.1"/>
    </source>
</evidence>
<dbReference type="Pfam" id="PF00348">
    <property type="entry name" value="polyprenyl_synt"/>
    <property type="match status" value="1"/>
</dbReference>
<comment type="caution">
    <text evidence="6">The sequence shown here is derived from an EMBL/GenBank/DDBJ whole genome shotgun (WGS) entry which is preliminary data.</text>
</comment>
<feature type="compositionally biased region" description="Low complexity" evidence="5">
    <location>
        <begin position="48"/>
        <end position="60"/>
    </location>
</feature>
<dbReference type="GO" id="GO:0046165">
    <property type="term" value="P:alcohol biosynthetic process"/>
    <property type="evidence" value="ECO:0007669"/>
    <property type="project" value="UniProtKB-ARBA"/>
</dbReference>
<keyword evidence="3" id="KW-0460">Magnesium</keyword>
<reference evidence="6" key="1">
    <citation type="journal article" date="2021" name="Nat. Commun.">
        <title>Genetic determinants of endophytism in the Arabidopsis root mycobiome.</title>
        <authorList>
            <person name="Mesny F."/>
            <person name="Miyauchi S."/>
            <person name="Thiergart T."/>
            <person name="Pickel B."/>
            <person name="Atanasova L."/>
            <person name="Karlsson M."/>
            <person name="Huettel B."/>
            <person name="Barry K.W."/>
            <person name="Haridas S."/>
            <person name="Chen C."/>
            <person name="Bauer D."/>
            <person name="Andreopoulos W."/>
            <person name="Pangilinan J."/>
            <person name="LaButti K."/>
            <person name="Riley R."/>
            <person name="Lipzen A."/>
            <person name="Clum A."/>
            <person name="Drula E."/>
            <person name="Henrissat B."/>
            <person name="Kohler A."/>
            <person name="Grigoriev I.V."/>
            <person name="Martin F.M."/>
            <person name="Hacquard S."/>
        </authorList>
    </citation>
    <scope>NUCLEOTIDE SEQUENCE</scope>
    <source>
        <strain evidence="6">MPI-CAGE-AT-0016</strain>
    </source>
</reference>
<keyword evidence="1 4" id="KW-0808">Transferase</keyword>
<dbReference type="InterPro" id="IPR033749">
    <property type="entry name" value="Polyprenyl_synt_CS"/>
</dbReference>
<evidence type="ECO:0000256" key="1">
    <source>
        <dbReference type="ARBA" id="ARBA00022679"/>
    </source>
</evidence>
<dbReference type="SUPFAM" id="SSF48576">
    <property type="entry name" value="Terpenoid synthases"/>
    <property type="match status" value="1"/>
</dbReference>
<dbReference type="PANTHER" id="PTHR12001:SF44">
    <property type="entry name" value="GERANYLGERANYL PYROPHOSPHATE SYNTHASE"/>
    <property type="match status" value="1"/>
</dbReference>
<dbReference type="OrthoDB" id="6921389at2759"/>
<dbReference type="SFLD" id="SFLDS00005">
    <property type="entry name" value="Isoprenoid_Synthase_Type_I"/>
    <property type="match status" value="1"/>
</dbReference>
<evidence type="ECO:0000313" key="7">
    <source>
        <dbReference type="Proteomes" id="UP000813385"/>
    </source>
</evidence>
<dbReference type="GO" id="GO:0046872">
    <property type="term" value="F:metal ion binding"/>
    <property type="evidence" value="ECO:0007669"/>
    <property type="project" value="UniProtKB-KW"/>
</dbReference>
<dbReference type="PROSITE" id="PS00444">
    <property type="entry name" value="POLYPRENYL_SYNTHASE_2"/>
    <property type="match status" value="1"/>
</dbReference>
<dbReference type="GO" id="GO:0004659">
    <property type="term" value="F:prenyltransferase activity"/>
    <property type="evidence" value="ECO:0007669"/>
    <property type="project" value="InterPro"/>
</dbReference>
<dbReference type="Proteomes" id="UP000813385">
    <property type="component" value="Unassembled WGS sequence"/>
</dbReference>
<gene>
    <name evidence="6" type="ORF">B0T11DRAFT_324048</name>
</gene>
<comment type="similarity">
    <text evidence="4">Belongs to the FPP/GGPP synthase family.</text>
</comment>
<keyword evidence="7" id="KW-1185">Reference proteome</keyword>
<dbReference type="GO" id="GO:0008299">
    <property type="term" value="P:isoprenoid biosynthetic process"/>
    <property type="evidence" value="ECO:0007669"/>
    <property type="project" value="InterPro"/>
</dbReference>
<feature type="compositionally biased region" description="Pro residues" evidence="5">
    <location>
        <begin position="10"/>
        <end position="24"/>
    </location>
</feature>
<evidence type="ECO:0000256" key="5">
    <source>
        <dbReference type="SAM" id="MobiDB-lite"/>
    </source>
</evidence>
<dbReference type="GO" id="GO:0043386">
    <property type="term" value="P:mycotoxin biosynthetic process"/>
    <property type="evidence" value="ECO:0007669"/>
    <property type="project" value="UniProtKB-ARBA"/>
</dbReference>
<dbReference type="InterPro" id="IPR000092">
    <property type="entry name" value="Polyprenyl_synt"/>
</dbReference>